<dbReference type="EMBL" id="CM001883">
    <property type="protein sequence ID" value="EOY08184.1"/>
    <property type="molecule type" value="Genomic_DNA"/>
</dbReference>
<evidence type="ECO:0000313" key="2">
    <source>
        <dbReference type="EMBL" id="EOY08184.1"/>
    </source>
</evidence>
<evidence type="ECO:0000313" key="3">
    <source>
        <dbReference type="Proteomes" id="UP000026915"/>
    </source>
</evidence>
<dbReference type="HOGENOM" id="CLU_2337784_0_0_1"/>
<protein>
    <recommendedName>
        <fullName evidence="1">Reverse transcriptase zinc-binding domain-containing protein</fullName>
    </recommendedName>
</protein>
<accession>A0A061F126</accession>
<sequence length="98" mass="11607">MCFIIILNRMVIGIKFGWDCEIFCWQLIKGRIGVKDCLANKGITSDPTATCPLFKKEREKISQLFFLCDYTWPMWQWRGQLWNVDWISYTGLLICFLS</sequence>
<dbReference type="InterPro" id="IPR026960">
    <property type="entry name" value="RVT-Znf"/>
</dbReference>
<feature type="domain" description="Reverse transcriptase zinc-binding" evidence="1">
    <location>
        <begin position="20"/>
        <end position="75"/>
    </location>
</feature>
<evidence type="ECO:0000259" key="1">
    <source>
        <dbReference type="Pfam" id="PF13966"/>
    </source>
</evidence>
<gene>
    <name evidence="2" type="ORF">TCM_022523</name>
</gene>
<dbReference type="Proteomes" id="UP000026915">
    <property type="component" value="Chromosome 5"/>
</dbReference>
<dbReference type="InParanoid" id="A0A061F126"/>
<dbReference type="Pfam" id="PF13966">
    <property type="entry name" value="zf-RVT"/>
    <property type="match status" value="1"/>
</dbReference>
<name>A0A061F126_THECC</name>
<keyword evidence="3" id="KW-1185">Reference proteome</keyword>
<dbReference type="Gramene" id="EOY08184">
    <property type="protein sequence ID" value="EOY08184"/>
    <property type="gene ID" value="TCM_022523"/>
</dbReference>
<reference evidence="2 3" key="1">
    <citation type="journal article" date="2013" name="Genome Biol.">
        <title>The genome sequence of the most widely cultivated cacao type and its use to identify candidate genes regulating pod color.</title>
        <authorList>
            <person name="Motamayor J.C."/>
            <person name="Mockaitis K."/>
            <person name="Schmutz J."/>
            <person name="Haiminen N."/>
            <person name="Iii D.L."/>
            <person name="Cornejo O."/>
            <person name="Findley S.D."/>
            <person name="Zheng P."/>
            <person name="Utro F."/>
            <person name="Royaert S."/>
            <person name="Saski C."/>
            <person name="Jenkins J."/>
            <person name="Podicheti R."/>
            <person name="Zhao M."/>
            <person name="Scheffler B.E."/>
            <person name="Stack J.C."/>
            <person name="Feltus F.A."/>
            <person name="Mustiga G.M."/>
            <person name="Amores F."/>
            <person name="Phillips W."/>
            <person name="Marelli J.P."/>
            <person name="May G.D."/>
            <person name="Shapiro H."/>
            <person name="Ma J."/>
            <person name="Bustamante C.D."/>
            <person name="Schnell R.J."/>
            <person name="Main D."/>
            <person name="Gilbert D."/>
            <person name="Parida L."/>
            <person name="Kuhn D.N."/>
        </authorList>
    </citation>
    <scope>NUCLEOTIDE SEQUENCE [LARGE SCALE GENOMIC DNA]</scope>
    <source>
        <strain evidence="3">cv. Matina 1-6</strain>
    </source>
</reference>
<proteinExistence type="predicted"/>
<dbReference type="AlphaFoldDB" id="A0A061F126"/>
<organism evidence="2 3">
    <name type="scientific">Theobroma cacao</name>
    <name type="common">Cacao</name>
    <name type="synonym">Cocoa</name>
    <dbReference type="NCBI Taxonomy" id="3641"/>
    <lineage>
        <taxon>Eukaryota</taxon>
        <taxon>Viridiplantae</taxon>
        <taxon>Streptophyta</taxon>
        <taxon>Embryophyta</taxon>
        <taxon>Tracheophyta</taxon>
        <taxon>Spermatophyta</taxon>
        <taxon>Magnoliopsida</taxon>
        <taxon>eudicotyledons</taxon>
        <taxon>Gunneridae</taxon>
        <taxon>Pentapetalae</taxon>
        <taxon>rosids</taxon>
        <taxon>malvids</taxon>
        <taxon>Malvales</taxon>
        <taxon>Malvaceae</taxon>
        <taxon>Byttnerioideae</taxon>
        <taxon>Theobroma</taxon>
    </lineage>
</organism>